<organism evidence="1 2">
    <name type="scientific">Trifolium medium</name>
    <dbReference type="NCBI Taxonomy" id="97028"/>
    <lineage>
        <taxon>Eukaryota</taxon>
        <taxon>Viridiplantae</taxon>
        <taxon>Streptophyta</taxon>
        <taxon>Embryophyta</taxon>
        <taxon>Tracheophyta</taxon>
        <taxon>Spermatophyta</taxon>
        <taxon>Magnoliopsida</taxon>
        <taxon>eudicotyledons</taxon>
        <taxon>Gunneridae</taxon>
        <taxon>Pentapetalae</taxon>
        <taxon>rosids</taxon>
        <taxon>fabids</taxon>
        <taxon>Fabales</taxon>
        <taxon>Fabaceae</taxon>
        <taxon>Papilionoideae</taxon>
        <taxon>50 kb inversion clade</taxon>
        <taxon>NPAAA clade</taxon>
        <taxon>Hologalegina</taxon>
        <taxon>IRL clade</taxon>
        <taxon>Trifolieae</taxon>
        <taxon>Trifolium</taxon>
    </lineage>
</organism>
<comment type="caution">
    <text evidence="1">The sequence shown here is derived from an EMBL/GenBank/DDBJ whole genome shotgun (WGS) entry which is preliminary data.</text>
</comment>
<accession>A0A392MHA8</accession>
<evidence type="ECO:0000313" key="2">
    <source>
        <dbReference type="Proteomes" id="UP000265520"/>
    </source>
</evidence>
<evidence type="ECO:0000313" key="1">
    <source>
        <dbReference type="EMBL" id="MCH86429.1"/>
    </source>
</evidence>
<proteinExistence type="predicted"/>
<dbReference type="Proteomes" id="UP000265520">
    <property type="component" value="Unassembled WGS sequence"/>
</dbReference>
<gene>
    <name evidence="1" type="ORF">A2U01_0007286</name>
</gene>
<keyword evidence="2" id="KW-1185">Reference proteome</keyword>
<sequence length="211" mass="23408">MGDQPVTRAGLERFYTAVAALTAGITTLTNRLNDNNNATTTNNKVDEVKQFHDVTRDSQQDEVVDSEVNDNKSAMVSNTINPEVQSTPSTETYAPKIDVVSLAPITPMVSTINHAISKQLKPTSVNQHKPTMRVFVPIIVQRLKALPYSMNISNTFDVAEIHEYQAYKALYQYKNSGLSSSEVEETDVGGLVARIEEVVCRQKRTKSNPTY</sequence>
<reference evidence="1 2" key="1">
    <citation type="journal article" date="2018" name="Front. Plant Sci.">
        <title>Red Clover (Trifolium pratense) and Zigzag Clover (T. medium) - A Picture of Genomic Similarities and Differences.</title>
        <authorList>
            <person name="Dluhosova J."/>
            <person name="Istvanek J."/>
            <person name="Nedelnik J."/>
            <person name="Repkova J."/>
        </authorList>
    </citation>
    <scope>NUCLEOTIDE SEQUENCE [LARGE SCALE GENOMIC DNA]</scope>
    <source>
        <strain evidence="2">cv. 10/8</strain>
        <tissue evidence="1">Leaf</tissue>
    </source>
</reference>
<name>A0A392MHA8_9FABA</name>
<dbReference type="AlphaFoldDB" id="A0A392MHA8"/>
<dbReference type="EMBL" id="LXQA010010300">
    <property type="protein sequence ID" value="MCH86429.1"/>
    <property type="molecule type" value="Genomic_DNA"/>
</dbReference>
<protein>
    <submittedName>
        <fullName evidence="1">Putative Ty3/Gypsy retrotransposon polyprotein</fullName>
    </submittedName>
</protein>